<sequence length="307" mass="35037">MADESIAPITAEHPLASDSTARQSFRNILGSPNMPLTRERGVCLNNPQCLVENEILAIYPFAQAWHGIIPEERKSATPLTPEQIDNFFRDVFSLEWNTRLRGDIHVPLEPETTWGKADVRIGAWKNNFTPSVLREKDDEFPRHHRRGAPAFLSMNRIDSDPQTQISWSIKSLVGSLSAMNNVELTEGITWEDAKGMAMVHYDRNEKIEITNFNQIYARGMARKLLVRFSDEGSDGSFPYTNNGDMPNHIHKPVLALDVLNQLLNSYNHQRSSPLKNRSDMWAEEQDKKDSLKRKRLEDDSREGTPGR</sequence>
<protein>
    <submittedName>
        <fullName evidence="2">Uncharacterized protein</fullName>
    </submittedName>
</protein>
<accession>A0A8H4NY41</accession>
<organism evidence="2 3">
    <name type="scientific">Fusarium austroafricanum</name>
    <dbReference type="NCBI Taxonomy" id="2364996"/>
    <lineage>
        <taxon>Eukaryota</taxon>
        <taxon>Fungi</taxon>
        <taxon>Dikarya</taxon>
        <taxon>Ascomycota</taxon>
        <taxon>Pezizomycotina</taxon>
        <taxon>Sordariomycetes</taxon>
        <taxon>Hypocreomycetidae</taxon>
        <taxon>Hypocreales</taxon>
        <taxon>Nectriaceae</taxon>
        <taxon>Fusarium</taxon>
        <taxon>Fusarium concolor species complex</taxon>
    </lineage>
</organism>
<dbReference type="AlphaFoldDB" id="A0A8H4NY41"/>
<name>A0A8H4NY41_9HYPO</name>
<dbReference type="Proteomes" id="UP000605986">
    <property type="component" value="Unassembled WGS sequence"/>
</dbReference>
<dbReference type="EMBL" id="JAADJG010000201">
    <property type="protein sequence ID" value="KAF4452040.1"/>
    <property type="molecule type" value="Genomic_DNA"/>
</dbReference>
<evidence type="ECO:0000313" key="2">
    <source>
        <dbReference type="EMBL" id="KAF4452040.1"/>
    </source>
</evidence>
<gene>
    <name evidence="2" type="ORF">F53441_5053</name>
</gene>
<feature type="region of interest" description="Disordered" evidence="1">
    <location>
        <begin position="269"/>
        <end position="307"/>
    </location>
</feature>
<feature type="compositionally biased region" description="Basic and acidic residues" evidence="1">
    <location>
        <begin position="276"/>
        <end position="307"/>
    </location>
</feature>
<reference evidence="2" key="1">
    <citation type="submission" date="2020-01" db="EMBL/GenBank/DDBJ databases">
        <title>Identification and distribution of gene clusters putatively required for synthesis of sphingolipid metabolism inhibitors in phylogenetically diverse species of the filamentous fungus Fusarium.</title>
        <authorList>
            <person name="Kim H.-S."/>
            <person name="Busman M."/>
            <person name="Brown D.W."/>
            <person name="Divon H."/>
            <person name="Uhlig S."/>
            <person name="Proctor R.H."/>
        </authorList>
    </citation>
    <scope>NUCLEOTIDE SEQUENCE</scope>
    <source>
        <strain evidence="2">NRRL 53441</strain>
    </source>
</reference>
<evidence type="ECO:0000256" key="1">
    <source>
        <dbReference type="SAM" id="MobiDB-lite"/>
    </source>
</evidence>
<keyword evidence="3" id="KW-1185">Reference proteome</keyword>
<proteinExistence type="predicted"/>
<evidence type="ECO:0000313" key="3">
    <source>
        <dbReference type="Proteomes" id="UP000605986"/>
    </source>
</evidence>
<comment type="caution">
    <text evidence="2">The sequence shown here is derived from an EMBL/GenBank/DDBJ whole genome shotgun (WGS) entry which is preliminary data.</text>
</comment>